<dbReference type="CDD" id="cd05260">
    <property type="entry name" value="GDP_MD_SDR_e"/>
    <property type="match status" value="1"/>
</dbReference>
<evidence type="ECO:0000256" key="5">
    <source>
        <dbReference type="SAM" id="MobiDB-lite"/>
    </source>
</evidence>
<evidence type="ECO:0000313" key="7">
    <source>
        <dbReference type="Proteomes" id="UP000827889"/>
    </source>
</evidence>
<protein>
    <recommendedName>
        <fullName evidence="3">GDP-mannose 4,6-dehydratase</fullName>
        <ecNumber evidence="3">4.2.1.47</ecNumber>
    </recommendedName>
</protein>
<organism evidence="7 8">
    <name type="scientific">Rhodamnia argentea</name>
    <dbReference type="NCBI Taxonomy" id="178133"/>
    <lineage>
        <taxon>Eukaryota</taxon>
        <taxon>Viridiplantae</taxon>
        <taxon>Streptophyta</taxon>
        <taxon>Embryophyta</taxon>
        <taxon>Tracheophyta</taxon>
        <taxon>Spermatophyta</taxon>
        <taxon>Magnoliopsida</taxon>
        <taxon>eudicotyledons</taxon>
        <taxon>Gunneridae</taxon>
        <taxon>Pentapetalae</taxon>
        <taxon>rosids</taxon>
        <taxon>malvids</taxon>
        <taxon>Myrtales</taxon>
        <taxon>Myrtaceae</taxon>
        <taxon>Myrtoideae</taxon>
        <taxon>Myrteae</taxon>
        <taxon>Australasian group</taxon>
        <taxon>Rhodamnia</taxon>
    </lineage>
</organism>
<comment type="cofactor">
    <cofactor evidence="1">
        <name>NADP(+)</name>
        <dbReference type="ChEBI" id="CHEBI:58349"/>
    </cofactor>
</comment>
<sequence>LIIGIAGQVVSYLSEFLLDKGYEVYGMSVRSSNFNTQRVDHIYINPRNNAHNARMKLRCSILTDSSLCLRRWIDAISPDEVYNLADQYEVAVSLETPEYPDIVATVAFRLLEAVRSHVSVTGRSHIRYFQSGSSEVFGPQSDKSGYLRMNEKSRFHPWSLYGVSKCAAHWYTVYYREALGLFACNGILFNPASPRQDWNFVTRKITRAVGWIKMGLQSKLFLGNLLASRDWGFAGDYVEAMWMMLQQGKPDDYVVGMGESHTVDEIMMTVFEYVGLEWRDYVVYDNEIPLRPAGVDQLRGDATKAKEVLGWKAKVGFEKLVEMMVDEDIELAKREKVLVDTGYIDVCNSRVLGTSYLLLLCLLTQCSFFGPFRIRCQMKKTFEEARLTRSSSASSISATLAKLDDLWSRLLDIEIDDTTLGSRATPPSRPSSSAAPPPPFPGFLMAASTSPSQEREEATIRQKRTWSDDSIFGGLRGRGGGIDDL</sequence>
<dbReference type="GeneID" id="115732484"/>
<evidence type="ECO:0000256" key="3">
    <source>
        <dbReference type="ARBA" id="ARBA00011989"/>
    </source>
</evidence>
<feature type="non-terminal residue" evidence="8">
    <location>
        <position position="1"/>
    </location>
</feature>
<feature type="compositionally biased region" description="Gly residues" evidence="5">
    <location>
        <begin position="474"/>
        <end position="485"/>
    </location>
</feature>
<accession>A0ABM3HUG2</accession>
<keyword evidence="7" id="KW-1185">Reference proteome</keyword>
<dbReference type="EC" id="4.2.1.47" evidence="3"/>
<evidence type="ECO:0000259" key="6">
    <source>
        <dbReference type="Pfam" id="PF16363"/>
    </source>
</evidence>
<dbReference type="Proteomes" id="UP000827889">
    <property type="component" value="Chromosome 8"/>
</dbReference>
<dbReference type="InterPro" id="IPR006368">
    <property type="entry name" value="GDP_Man_deHydtase"/>
</dbReference>
<evidence type="ECO:0000256" key="1">
    <source>
        <dbReference type="ARBA" id="ARBA00001937"/>
    </source>
</evidence>
<feature type="region of interest" description="Disordered" evidence="5">
    <location>
        <begin position="419"/>
        <end position="485"/>
    </location>
</feature>
<dbReference type="Gene3D" id="3.40.50.720">
    <property type="entry name" value="NAD(P)-binding Rossmann-like Domain"/>
    <property type="match status" value="1"/>
</dbReference>
<feature type="compositionally biased region" description="Low complexity" evidence="5">
    <location>
        <begin position="422"/>
        <end position="434"/>
    </location>
</feature>
<dbReference type="PANTHER" id="PTHR43715">
    <property type="entry name" value="GDP-MANNOSE 4,6-DEHYDRATASE"/>
    <property type="match status" value="1"/>
</dbReference>
<dbReference type="RefSeq" id="XP_048140226.1">
    <property type="nucleotide sequence ID" value="XM_048284269.1"/>
</dbReference>
<keyword evidence="4" id="KW-0456">Lyase</keyword>
<dbReference type="Gene3D" id="3.90.25.10">
    <property type="entry name" value="UDP-galactose 4-epimerase, domain 1"/>
    <property type="match status" value="1"/>
</dbReference>
<dbReference type="Pfam" id="PF16363">
    <property type="entry name" value="GDP_Man_Dehyd"/>
    <property type="match status" value="1"/>
</dbReference>
<evidence type="ECO:0000256" key="2">
    <source>
        <dbReference type="ARBA" id="ARBA00009263"/>
    </source>
</evidence>
<reference evidence="8" key="1">
    <citation type="submission" date="2025-08" db="UniProtKB">
        <authorList>
            <consortium name="RefSeq"/>
        </authorList>
    </citation>
    <scope>IDENTIFICATION</scope>
    <source>
        <tissue evidence="8">Leaf</tissue>
    </source>
</reference>
<name>A0ABM3HUG2_9MYRT</name>
<evidence type="ECO:0000313" key="8">
    <source>
        <dbReference type="RefSeq" id="XP_048140226.1"/>
    </source>
</evidence>
<dbReference type="SUPFAM" id="SSF51735">
    <property type="entry name" value="NAD(P)-binding Rossmann-fold domains"/>
    <property type="match status" value="1"/>
</dbReference>
<dbReference type="InterPro" id="IPR016040">
    <property type="entry name" value="NAD(P)-bd_dom"/>
</dbReference>
<proteinExistence type="inferred from homology"/>
<feature type="domain" description="NAD(P)-binding" evidence="6">
    <location>
        <begin position="1"/>
        <end position="324"/>
    </location>
</feature>
<dbReference type="PANTHER" id="PTHR43715:SF1">
    <property type="entry name" value="GDP-MANNOSE 4,6 DEHYDRATASE"/>
    <property type="match status" value="1"/>
</dbReference>
<evidence type="ECO:0000256" key="4">
    <source>
        <dbReference type="ARBA" id="ARBA00023239"/>
    </source>
</evidence>
<gene>
    <name evidence="8" type="primary">LOC115732484</name>
</gene>
<comment type="similarity">
    <text evidence="2">Belongs to the NAD(P)-dependent epimerase/dehydratase family. GDP-mannose 4,6-dehydratase subfamily.</text>
</comment>
<dbReference type="InterPro" id="IPR036291">
    <property type="entry name" value="NAD(P)-bd_dom_sf"/>
</dbReference>